<dbReference type="Proteomes" id="UP000061010">
    <property type="component" value="Chromosome"/>
</dbReference>
<keyword evidence="11" id="KW-1185">Reference proteome</keyword>
<evidence type="ECO:0000256" key="2">
    <source>
        <dbReference type="ARBA" id="ARBA00022729"/>
    </source>
</evidence>
<dbReference type="InterPro" id="IPR004846">
    <property type="entry name" value="T2SS/T3SS_dom"/>
</dbReference>
<proteinExistence type="inferred from homology"/>
<gene>
    <name evidence="10" type="ORF">AOT14_06090</name>
</gene>
<dbReference type="PANTHER" id="PTHR30332:SF25">
    <property type="entry name" value="SECRETIN XPSD"/>
    <property type="match status" value="1"/>
</dbReference>
<dbReference type="Gene3D" id="3.30.1370.120">
    <property type="match status" value="2"/>
</dbReference>
<dbReference type="InterPro" id="IPR005644">
    <property type="entry name" value="NolW-like"/>
</dbReference>
<dbReference type="GO" id="GO:0015627">
    <property type="term" value="C:type II protein secretion system complex"/>
    <property type="evidence" value="ECO:0007669"/>
    <property type="project" value="TreeGrafter"/>
</dbReference>
<dbReference type="PANTHER" id="PTHR30332">
    <property type="entry name" value="PROBABLE GENERAL SECRETION PATHWAY PROTEIN D"/>
    <property type="match status" value="1"/>
</dbReference>
<dbReference type="OrthoDB" id="9779724at2"/>
<evidence type="ECO:0000313" key="11">
    <source>
        <dbReference type="Proteomes" id="UP000061010"/>
    </source>
</evidence>
<evidence type="ECO:0000256" key="5">
    <source>
        <dbReference type="RuleBase" id="RU004004"/>
    </source>
</evidence>
<dbReference type="Pfam" id="PF00263">
    <property type="entry name" value="Secretin"/>
    <property type="match status" value="1"/>
</dbReference>
<evidence type="ECO:0000259" key="8">
    <source>
        <dbReference type="Pfam" id="PF00263"/>
    </source>
</evidence>
<evidence type="ECO:0000256" key="1">
    <source>
        <dbReference type="ARBA" id="ARBA00004370"/>
    </source>
</evidence>
<evidence type="ECO:0000256" key="4">
    <source>
        <dbReference type="RuleBase" id="RU004003"/>
    </source>
</evidence>
<reference evidence="10 11" key="1">
    <citation type="journal article" date="2015" name="Genome Announc.">
        <title>Complete Genome Sequencing of Stenotrophomonas acidaminiphila ZAC14D2_NAIMI4_2, a Multidrug-Resistant Strain Isolated from Sediments of a Polluted River in Mexico, Uncovers New Antibiotic Resistance Genes and a Novel Class-II Lasso Peptide Biosynthesis Gene Cluster.</title>
        <authorList>
            <person name="Vinuesa P."/>
            <person name="Ochoa-Sanchez L.E."/>
        </authorList>
    </citation>
    <scope>NUCLEOTIDE SEQUENCE [LARGE SCALE GENOMIC DNA]</scope>
    <source>
        <strain evidence="10 11">ZAC14D2_NAIMI4_2</strain>
    </source>
</reference>
<dbReference type="PATRIC" id="fig|128780.6.peg.615"/>
<evidence type="ECO:0000256" key="3">
    <source>
        <dbReference type="ARBA" id="ARBA00023136"/>
    </source>
</evidence>
<keyword evidence="3" id="KW-0472">Membrane</keyword>
<feature type="compositionally biased region" description="Low complexity" evidence="6">
    <location>
        <begin position="366"/>
        <end position="389"/>
    </location>
</feature>
<feature type="signal peptide" evidence="7">
    <location>
        <begin position="1"/>
        <end position="22"/>
    </location>
</feature>
<feature type="compositionally biased region" description="Low complexity" evidence="6">
    <location>
        <begin position="724"/>
        <end position="735"/>
    </location>
</feature>
<feature type="chain" id="PRO_5006588507" evidence="7">
    <location>
        <begin position="23"/>
        <end position="735"/>
    </location>
</feature>
<keyword evidence="5" id="KW-0813">Transport</keyword>
<comment type="subcellular location">
    <subcellularLocation>
        <location evidence="5">Cell outer membrane</location>
    </subcellularLocation>
    <subcellularLocation>
        <location evidence="1">Membrane</location>
    </subcellularLocation>
</comment>
<sequence precursor="true">MMSHRRPLIGLAAFGITLLAGCATPPPVRVTTGLDVPPKESISAEHEISPHIERPQSLTQTDTPRIGDLGPATAGTQIRDTLPAMSSTPVSVNVQNVPVPVFANEVFGNLLGLNMTMSPDVSKLQDLVTLRTEARQKPEDLFVLTRQLLAEYGVSVAVEGKLVKLATGATGSSVAPPLIISGRASPQVPASHRPVFQLIELEVVRSGDAVRWLGTLFGQDIKVLDEAGRNSIIVSGKPAQVQQAVEALRVFDRPLMRGRVSTRLEPAFMSAEQLTDRLVDVMNVQGYGANRSIGSPSSVIVLPITAVNSVLVFANTQEALDYAVSWARELDKPSRQAGTQSLFYYQVKNTKAADLAKILGAGNSAAPAPVEPPAAGATGQPAAAARGHAQSTGSLQVDEPRNALIYQGEPAQWERMLTLVRQMDKAPRQVMIEVTIAEITLSNTTDVGFNWFATHGFGRFDGSIWSGAGSGGTGAPSVGTGLTWLLDVAGQNRVMLKAMAQDSRVNILSTPRLLVKSGSEASMDVGDEIPTVSMTTTSGQQTGGSTNLLQSIQYRKTGVLLKIKPTVYSDNRVDIDLTQEVSKASDEAPSQSTAASAASPTIRNRVINTSLTLKDGQTVVMGGLMSSDDSDGNTGVPLVKDIPLLGNLFKSRKKVTEKKELVLVIVPYIVENDDQATAVSQAIIDRLQYLDLEQAPRTPPAPAPVPPPAPAPAPAPAVLPPPQNTTSPQPTASQP</sequence>
<dbReference type="GO" id="GO:0009306">
    <property type="term" value="P:protein secretion"/>
    <property type="evidence" value="ECO:0007669"/>
    <property type="project" value="InterPro"/>
</dbReference>
<accession>A0A0S1AWA0</accession>
<name>A0A0S1AWA0_9GAMM</name>
<dbReference type="Pfam" id="PF03958">
    <property type="entry name" value="Secretin_N"/>
    <property type="match status" value="1"/>
</dbReference>
<evidence type="ECO:0000259" key="9">
    <source>
        <dbReference type="Pfam" id="PF03958"/>
    </source>
</evidence>
<dbReference type="GO" id="GO:0009279">
    <property type="term" value="C:cell outer membrane"/>
    <property type="evidence" value="ECO:0007669"/>
    <property type="project" value="UniProtKB-SubCell"/>
</dbReference>
<organism evidence="10 11">
    <name type="scientific">Stenotrophomonas acidaminiphila</name>
    <dbReference type="NCBI Taxonomy" id="128780"/>
    <lineage>
        <taxon>Bacteria</taxon>
        <taxon>Pseudomonadati</taxon>
        <taxon>Pseudomonadota</taxon>
        <taxon>Gammaproteobacteria</taxon>
        <taxon>Lysobacterales</taxon>
        <taxon>Lysobacteraceae</taxon>
        <taxon>Stenotrophomonas</taxon>
    </lineage>
</organism>
<feature type="region of interest" description="Disordered" evidence="6">
    <location>
        <begin position="694"/>
        <end position="735"/>
    </location>
</feature>
<feature type="domain" description="Type II/III secretion system secretin-like" evidence="8">
    <location>
        <begin position="498"/>
        <end position="671"/>
    </location>
</feature>
<dbReference type="PRINTS" id="PR00811">
    <property type="entry name" value="BCTERIALGSPD"/>
</dbReference>
<feature type="compositionally biased region" description="Pro residues" evidence="6">
    <location>
        <begin position="697"/>
        <end position="723"/>
    </location>
</feature>
<dbReference type="EMBL" id="CP012900">
    <property type="protein sequence ID" value="ALJ27048.1"/>
    <property type="molecule type" value="Genomic_DNA"/>
</dbReference>
<evidence type="ECO:0000313" key="10">
    <source>
        <dbReference type="EMBL" id="ALJ27048.1"/>
    </source>
</evidence>
<feature type="region of interest" description="Disordered" evidence="6">
    <location>
        <begin position="366"/>
        <end position="394"/>
    </location>
</feature>
<protein>
    <submittedName>
        <fullName evidence="10">Type II secretory pathway, component PulD</fullName>
    </submittedName>
</protein>
<dbReference type="InterPro" id="IPR038591">
    <property type="entry name" value="NolW-like_sf"/>
</dbReference>
<keyword evidence="2 7" id="KW-0732">Signal</keyword>
<feature type="domain" description="NolW-like" evidence="9">
    <location>
        <begin position="344"/>
        <end position="429"/>
    </location>
</feature>
<dbReference type="AlphaFoldDB" id="A0A0S1AWA0"/>
<evidence type="ECO:0000256" key="7">
    <source>
        <dbReference type="SAM" id="SignalP"/>
    </source>
</evidence>
<dbReference type="InterPro" id="IPR050810">
    <property type="entry name" value="Bact_Secretion_Sys_Channel"/>
</dbReference>
<dbReference type="KEGG" id="sacz:AOT14_06090"/>
<dbReference type="PROSITE" id="PS51257">
    <property type="entry name" value="PROKAR_LIPOPROTEIN"/>
    <property type="match status" value="1"/>
</dbReference>
<comment type="similarity">
    <text evidence="4">Belongs to the bacterial secretin family.</text>
</comment>
<dbReference type="InterPro" id="IPR001775">
    <property type="entry name" value="GspD/PilQ"/>
</dbReference>
<evidence type="ECO:0000256" key="6">
    <source>
        <dbReference type="SAM" id="MobiDB-lite"/>
    </source>
</evidence>